<gene>
    <name evidence="2" type="ORF">IHE44_0000664</name>
    <name evidence="1" type="ORF">IHE44_001037</name>
</gene>
<accession>A0A835TTG0</accession>
<reference evidence="2 3" key="2">
    <citation type="journal article" date="2021" name="J. Hered.">
        <title>Feather Gene Expression Elucidates the Developmental Basis of Plumage Iridescence in African Starlings.</title>
        <authorList>
            <person name="Rubenstein D.R."/>
            <person name="Corvelo A."/>
            <person name="MacManes M.D."/>
            <person name="Maia R."/>
            <person name="Narzisi G."/>
            <person name="Rousaki A."/>
            <person name="Vandenabeele P."/>
            <person name="Shawkey M.D."/>
            <person name="Solomon J."/>
        </authorList>
    </citation>
    <scope>NUCLEOTIDE SEQUENCE [LARGE SCALE GENOMIC DNA]</scope>
    <source>
        <strain evidence="2">SS15</strain>
    </source>
</reference>
<organism evidence="1">
    <name type="scientific">Lamprotornis superbus</name>
    <dbReference type="NCBI Taxonomy" id="245042"/>
    <lineage>
        <taxon>Eukaryota</taxon>
        <taxon>Metazoa</taxon>
        <taxon>Chordata</taxon>
        <taxon>Craniata</taxon>
        <taxon>Vertebrata</taxon>
        <taxon>Euteleostomi</taxon>
        <taxon>Archelosauria</taxon>
        <taxon>Archosauria</taxon>
        <taxon>Dinosauria</taxon>
        <taxon>Saurischia</taxon>
        <taxon>Theropoda</taxon>
        <taxon>Coelurosauria</taxon>
        <taxon>Aves</taxon>
        <taxon>Neognathae</taxon>
        <taxon>Neoaves</taxon>
        <taxon>Telluraves</taxon>
        <taxon>Australaves</taxon>
        <taxon>Passeriformes</taxon>
        <taxon>Sturnidae</taxon>
        <taxon>Lamprotornis</taxon>
    </lineage>
</organism>
<sequence length="169" mass="18301">MISSENPKSSCTDICCFISRPERTMPIISSCHEKYCEDLQAASAEPEPAASILGTSVLWLSAWGCQHRGVSESGAPRCTSPQLPCSQTHTGICRRGEVPLWLRHQPDGSVSLTKRKGMQHVPMTEKARVVLHIGSSLKCVSSHCLAFCFSAMLDAGVGKLNSPKVNFLS</sequence>
<dbReference type="AlphaFoldDB" id="A0A835TTG0"/>
<keyword evidence="3" id="KW-1185">Reference proteome</keyword>
<reference evidence="1" key="1">
    <citation type="submission" date="2020-10" db="EMBL/GenBank/DDBJ databases">
        <title>Feather gene expression reveals the developmental basis of iridescence in African starlings.</title>
        <authorList>
            <person name="Rubenstein D.R."/>
        </authorList>
    </citation>
    <scope>NUCLEOTIDE SEQUENCE</scope>
    <source>
        <strain evidence="1">SS15</strain>
        <tissue evidence="1">Liver</tissue>
    </source>
</reference>
<dbReference type="Proteomes" id="UP000618051">
    <property type="component" value="Unassembled WGS sequence"/>
</dbReference>
<proteinExistence type="predicted"/>
<comment type="caution">
    <text evidence="1">The sequence shown here is derived from an EMBL/GenBank/DDBJ whole genome shotgun (WGS) entry which is preliminary data.</text>
</comment>
<name>A0A835TTG0_9PASS</name>
<evidence type="ECO:0000313" key="2">
    <source>
        <dbReference type="EMBL" id="KAI1243091.1"/>
    </source>
</evidence>
<protein>
    <submittedName>
        <fullName evidence="1">Uncharacterized protein</fullName>
    </submittedName>
</protein>
<evidence type="ECO:0000313" key="3">
    <source>
        <dbReference type="Proteomes" id="UP000618051"/>
    </source>
</evidence>
<reference evidence="2" key="3">
    <citation type="submission" date="2022-01" db="EMBL/GenBank/DDBJ databases">
        <authorList>
            <person name="Rubenstein D.R."/>
        </authorList>
    </citation>
    <scope>NUCLEOTIDE SEQUENCE</scope>
    <source>
        <strain evidence="2">SS15</strain>
        <tissue evidence="2">Liver</tissue>
    </source>
</reference>
<dbReference type="EMBL" id="JADDUC010000111">
    <property type="protein sequence ID" value="KAG0118472.1"/>
    <property type="molecule type" value="Genomic_DNA"/>
</dbReference>
<evidence type="ECO:0000313" key="1">
    <source>
        <dbReference type="EMBL" id="KAG0118472.1"/>
    </source>
</evidence>
<dbReference type="EMBL" id="JADDUC020000001">
    <property type="protein sequence ID" value="KAI1243091.1"/>
    <property type="molecule type" value="Genomic_DNA"/>
</dbReference>